<comment type="caution">
    <text evidence="6">The sequence shown here is derived from an EMBL/GenBank/DDBJ whole genome shotgun (WGS) entry which is preliminary data.</text>
</comment>
<evidence type="ECO:0000259" key="5">
    <source>
        <dbReference type="SMART" id="SM00906"/>
    </source>
</evidence>
<evidence type="ECO:0000256" key="1">
    <source>
        <dbReference type="ARBA" id="ARBA00023015"/>
    </source>
</evidence>
<feature type="domain" description="Xylanolytic transcriptional activator regulatory" evidence="5">
    <location>
        <begin position="271"/>
        <end position="343"/>
    </location>
</feature>
<dbReference type="Pfam" id="PF04082">
    <property type="entry name" value="Fungal_trans"/>
    <property type="match status" value="1"/>
</dbReference>
<dbReference type="OrthoDB" id="2283488at2759"/>
<proteinExistence type="predicted"/>
<dbReference type="GO" id="GO:0005634">
    <property type="term" value="C:nucleus"/>
    <property type="evidence" value="ECO:0007669"/>
    <property type="project" value="TreeGrafter"/>
</dbReference>
<reference evidence="6 7" key="1">
    <citation type="submission" date="2020-05" db="EMBL/GenBank/DDBJ databases">
        <title>Identification and distribution of gene clusters putatively required for synthesis of sphingolipid metabolism inhibitors in phylogenetically diverse species of the filamentous fungus Fusarium.</title>
        <authorList>
            <person name="Kim H.-S."/>
            <person name="Busman M."/>
            <person name="Brown D.W."/>
            <person name="Divon H."/>
            <person name="Uhlig S."/>
            <person name="Proctor R.H."/>
        </authorList>
    </citation>
    <scope>NUCLEOTIDE SEQUENCE [LARGE SCALE GENOMIC DNA]</scope>
    <source>
        <strain evidence="6 7">NRRL 20693</strain>
    </source>
</reference>
<dbReference type="GO" id="GO:0006351">
    <property type="term" value="P:DNA-templated transcription"/>
    <property type="evidence" value="ECO:0007669"/>
    <property type="project" value="InterPro"/>
</dbReference>
<accession>A0A8H5T3U5</accession>
<dbReference type="InterPro" id="IPR051127">
    <property type="entry name" value="Fungal_SecMet_Regulators"/>
</dbReference>
<keyword evidence="7" id="KW-1185">Reference proteome</keyword>
<dbReference type="InterPro" id="IPR007219">
    <property type="entry name" value="XnlR_reg_dom"/>
</dbReference>
<evidence type="ECO:0000256" key="4">
    <source>
        <dbReference type="SAM" id="Coils"/>
    </source>
</evidence>
<protein>
    <submittedName>
        <fullName evidence="6">Transcription activator acu-15</fullName>
    </submittedName>
</protein>
<keyword evidence="1" id="KW-0805">Transcription regulation</keyword>
<keyword evidence="4" id="KW-0175">Coiled coil</keyword>
<dbReference type="CDD" id="cd14724">
    <property type="entry name" value="ZIP_Gal4-like_1"/>
    <property type="match status" value="1"/>
</dbReference>
<gene>
    <name evidence="6" type="ORF">FHETE_7803</name>
</gene>
<dbReference type="PANTHER" id="PTHR47424:SF12">
    <property type="entry name" value="TRANSCRIPTION FACTOR ASQA"/>
    <property type="match status" value="1"/>
</dbReference>
<sequence>MAVLHPLTQDEIDKLRQRVVELEAELLRERGKRILPAAKSQEPTPPGDTTFAQELTAPKTIRTRVWDGVFLRPARSPHSAWFGPSSLYFFTHRLSTFLNAQADHMLIHLANNLELRDATPSGVEQDSSKLLAPLTGPAHEAFYLSPIQEEYFLSLYWETYHTSLYAIIDEASFKTHVQSLYMDVPPGTPRKPSALLDIILAMCIQFHASSRPSDQRGNIAEDNDATMAGRWYYRRAQALLACEVESPSLATLQCHLLCAVYVCGGSFHNMADSICALAVRTAYMLGLHQEPPFSMSRRERETRRRLWWSVLELDTKVGIKVGRPFLVRDTQVMPELPSDNLEAAMESGSTFAPIGGNATWLSLNLQRVKLYQTVRALNLSFYGHEFDVAEGDSIYDDVGAIEGLAMVWGPQTSALEEWTRGIPQSLKTDRKGGSAFSRDGSSLDIEQYAPLWLQRQRLYLELEYHHVCVNLYRPFISFSTQQSHSAAEMAAKCAMHAIELSNITHQALTTTAILNGWHEAFQWQWSAAMTLVGFIVANFQHPITTAARYSIKLAVSSLDFFARSFDAAARAAAIVRMMHTNIEAVMEHPDLQTDESSQNSVTGQAPLMNDIPGQFDTVGGDFDLLNMAMDVDFWAELDTLLPDVVRVTAQTIG</sequence>
<feature type="coiled-coil region" evidence="4">
    <location>
        <begin position="5"/>
        <end position="32"/>
    </location>
</feature>
<name>A0A8H5T3U5_FUSHE</name>
<dbReference type="SMART" id="SM00906">
    <property type="entry name" value="Fungal_trans"/>
    <property type="match status" value="1"/>
</dbReference>
<evidence type="ECO:0000256" key="2">
    <source>
        <dbReference type="ARBA" id="ARBA00023163"/>
    </source>
</evidence>
<keyword evidence="3" id="KW-0539">Nucleus</keyword>
<dbReference type="GO" id="GO:0008270">
    <property type="term" value="F:zinc ion binding"/>
    <property type="evidence" value="ECO:0007669"/>
    <property type="project" value="InterPro"/>
</dbReference>
<dbReference type="GO" id="GO:0000981">
    <property type="term" value="F:DNA-binding transcription factor activity, RNA polymerase II-specific"/>
    <property type="evidence" value="ECO:0007669"/>
    <property type="project" value="TreeGrafter"/>
</dbReference>
<dbReference type="GO" id="GO:0000435">
    <property type="term" value="P:positive regulation of transcription from RNA polymerase II promoter by galactose"/>
    <property type="evidence" value="ECO:0007669"/>
    <property type="project" value="TreeGrafter"/>
</dbReference>
<dbReference type="Proteomes" id="UP000567885">
    <property type="component" value="Unassembled WGS sequence"/>
</dbReference>
<dbReference type="AlphaFoldDB" id="A0A8H5T3U5"/>
<evidence type="ECO:0000313" key="6">
    <source>
        <dbReference type="EMBL" id="KAF5662697.1"/>
    </source>
</evidence>
<evidence type="ECO:0000256" key="3">
    <source>
        <dbReference type="ARBA" id="ARBA00023242"/>
    </source>
</evidence>
<keyword evidence="2" id="KW-0804">Transcription</keyword>
<dbReference type="PANTHER" id="PTHR47424">
    <property type="entry name" value="REGULATORY PROTEIN GAL4"/>
    <property type="match status" value="1"/>
</dbReference>
<evidence type="ECO:0000313" key="7">
    <source>
        <dbReference type="Proteomes" id="UP000567885"/>
    </source>
</evidence>
<dbReference type="EMBL" id="JAAGWQ010000159">
    <property type="protein sequence ID" value="KAF5662697.1"/>
    <property type="molecule type" value="Genomic_DNA"/>
</dbReference>
<dbReference type="CDD" id="cd12148">
    <property type="entry name" value="fungal_TF_MHR"/>
    <property type="match status" value="1"/>
</dbReference>
<organism evidence="6 7">
    <name type="scientific">Fusarium heterosporum</name>
    <dbReference type="NCBI Taxonomy" id="42747"/>
    <lineage>
        <taxon>Eukaryota</taxon>
        <taxon>Fungi</taxon>
        <taxon>Dikarya</taxon>
        <taxon>Ascomycota</taxon>
        <taxon>Pezizomycotina</taxon>
        <taxon>Sordariomycetes</taxon>
        <taxon>Hypocreomycetidae</taxon>
        <taxon>Hypocreales</taxon>
        <taxon>Nectriaceae</taxon>
        <taxon>Fusarium</taxon>
        <taxon>Fusarium heterosporum species complex</taxon>
    </lineage>
</organism>
<dbReference type="GO" id="GO:0000978">
    <property type="term" value="F:RNA polymerase II cis-regulatory region sequence-specific DNA binding"/>
    <property type="evidence" value="ECO:0007669"/>
    <property type="project" value="TreeGrafter"/>
</dbReference>